<comment type="similarity">
    <text evidence="11">Belongs to the amiloride-sensitive sodium channel (TC 1.A.6) family.</text>
</comment>
<keyword evidence="10 11" id="KW-0407">Ion channel</keyword>
<keyword evidence="4 11" id="KW-0812">Transmembrane</keyword>
<keyword evidence="5" id="KW-1133">Transmembrane helix</keyword>
<evidence type="ECO:0000256" key="1">
    <source>
        <dbReference type="ARBA" id="ARBA00004141"/>
    </source>
</evidence>
<dbReference type="InterPro" id="IPR001873">
    <property type="entry name" value="ENaC"/>
</dbReference>
<keyword evidence="9 11" id="KW-0739">Sodium transport</keyword>
<evidence type="ECO:0000256" key="2">
    <source>
        <dbReference type="ARBA" id="ARBA00022448"/>
    </source>
</evidence>
<protein>
    <submittedName>
        <fullName evidence="12">Uncharacterized protein</fullName>
    </submittedName>
</protein>
<dbReference type="Proteomes" id="UP001208570">
    <property type="component" value="Unassembled WGS sequence"/>
</dbReference>
<gene>
    <name evidence="12" type="ORF">LSH36_1020g00044</name>
</gene>
<sequence length="144" mass="16015">METRTAAVSSSTAIPFDVVPHGWKNAGLNLDGEGWRRLVFVAGSEGGGYLTARQVYLDDVKLAEKPCIQENGLDVQSLNRMLGHQKEQMLIECTWQGSTCQNDSLSHTYTDKGYCFTFNFNESNILKTTETGKLDVISHCKVHL</sequence>
<keyword evidence="2 11" id="KW-0813">Transport</keyword>
<dbReference type="GO" id="GO:0016020">
    <property type="term" value="C:membrane"/>
    <property type="evidence" value="ECO:0007669"/>
    <property type="project" value="UniProtKB-SubCell"/>
</dbReference>
<comment type="caution">
    <text evidence="12">The sequence shown here is derived from an EMBL/GenBank/DDBJ whole genome shotgun (WGS) entry which is preliminary data.</text>
</comment>
<dbReference type="Gene3D" id="2.60.470.10">
    <property type="entry name" value="Acid-sensing ion channels like domains"/>
    <property type="match status" value="1"/>
</dbReference>
<comment type="subcellular location">
    <subcellularLocation>
        <location evidence="1">Membrane</location>
        <topology evidence="1">Multi-pass membrane protein</topology>
    </subcellularLocation>
</comment>
<keyword evidence="8" id="KW-0472">Membrane</keyword>
<proteinExistence type="inferred from homology"/>
<evidence type="ECO:0000256" key="7">
    <source>
        <dbReference type="ARBA" id="ARBA00023065"/>
    </source>
</evidence>
<evidence type="ECO:0000256" key="4">
    <source>
        <dbReference type="ARBA" id="ARBA00022692"/>
    </source>
</evidence>
<accession>A0AAD9IW03</accession>
<dbReference type="EMBL" id="JAODUP010001020">
    <property type="protein sequence ID" value="KAK2141914.1"/>
    <property type="molecule type" value="Genomic_DNA"/>
</dbReference>
<name>A0AAD9IW03_9ANNE</name>
<evidence type="ECO:0000256" key="11">
    <source>
        <dbReference type="RuleBase" id="RU000679"/>
    </source>
</evidence>
<dbReference type="AlphaFoldDB" id="A0AAD9IW03"/>
<evidence type="ECO:0000256" key="9">
    <source>
        <dbReference type="ARBA" id="ARBA00023201"/>
    </source>
</evidence>
<evidence type="ECO:0000256" key="6">
    <source>
        <dbReference type="ARBA" id="ARBA00023053"/>
    </source>
</evidence>
<evidence type="ECO:0000256" key="10">
    <source>
        <dbReference type="ARBA" id="ARBA00023303"/>
    </source>
</evidence>
<keyword evidence="6" id="KW-0915">Sodium</keyword>
<reference evidence="12" key="1">
    <citation type="journal article" date="2023" name="Mol. Biol. Evol.">
        <title>Third-Generation Sequencing Reveals the Adaptive Role of the Epigenome in Three Deep-Sea Polychaetes.</title>
        <authorList>
            <person name="Perez M."/>
            <person name="Aroh O."/>
            <person name="Sun Y."/>
            <person name="Lan Y."/>
            <person name="Juniper S.K."/>
            <person name="Young C.R."/>
            <person name="Angers B."/>
            <person name="Qian P.Y."/>
        </authorList>
    </citation>
    <scope>NUCLEOTIDE SEQUENCE</scope>
    <source>
        <strain evidence="12">P08H-3</strain>
    </source>
</reference>
<evidence type="ECO:0000313" key="12">
    <source>
        <dbReference type="EMBL" id="KAK2141914.1"/>
    </source>
</evidence>
<dbReference type="Pfam" id="PF00858">
    <property type="entry name" value="ASC"/>
    <property type="match status" value="1"/>
</dbReference>
<keyword evidence="3 11" id="KW-0894">Sodium channel</keyword>
<organism evidence="12 13">
    <name type="scientific">Paralvinella palmiformis</name>
    <dbReference type="NCBI Taxonomy" id="53620"/>
    <lineage>
        <taxon>Eukaryota</taxon>
        <taxon>Metazoa</taxon>
        <taxon>Spiralia</taxon>
        <taxon>Lophotrochozoa</taxon>
        <taxon>Annelida</taxon>
        <taxon>Polychaeta</taxon>
        <taxon>Sedentaria</taxon>
        <taxon>Canalipalpata</taxon>
        <taxon>Terebellida</taxon>
        <taxon>Terebelliformia</taxon>
        <taxon>Alvinellidae</taxon>
        <taxon>Paralvinella</taxon>
    </lineage>
</organism>
<evidence type="ECO:0000256" key="3">
    <source>
        <dbReference type="ARBA" id="ARBA00022461"/>
    </source>
</evidence>
<dbReference type="GO" id="GO:0005272">
    <property type="term" value="F:sodium channel activity"/>
    <property type="evidence" value="ECO:0007669"/>
    <property type="project" value="UniProtKB-KW"/>
</dbReference>
<keyword evidence="13" id="KW-1185">Reference proteome</keyword>
<keyword evidence="7 11" id="KW-0406">Ion transport</keyword>
<evidence type="ECO:0000256" key="5">
    <source>
        <dbReference type="ARBA" id="ARBA00022989"/>
    </source>
</evidence>
<evidence type="ECO:0000313" key="13">
    <source>
        <dbReference type="Proteomes" id="UP001208570"/>
    </source>
</evidence>
<evidence type="ECO:0000256" key="8">
    <source>
        <dbReference type="ARBA" id="ARBA00023136"/>
    </source>
</evidence>